<gene>
    <name evidence="1" type="ORF">OESDEN_22948</name>
</gene>
<protein>
    <submittedName>
        <fullName evidence="1">Uncharacterized protein</fullName>
    </submittedName>
</protein>
<feature type="non-terminal residue" evidence="1">
    <location>
        <position position="90"/>
    </location>
</feature>
<organism evidence="1 2">
    <name type="scientific">Oesophagostomum dentatum</name>
    <name type="common">Nodular worm</name>
    <dbReference type="NCBI Taxonomy" id="61180"/>
    <lineage>
        <taxon>Eukaryota</taxon>
        <taxon>Metazoa</taxon>
        <taxon>Ecdysozoa</taxon>
        <taxon>Nematoda</taxon>
        <taxon>Chromadorea</taxon>
        <taxon>Rhabditida</taxon>
        <taxon>Rhabditina</taxon>
        <taxon>Rhabditomorpha</taxon>
        <taxon>Strongyloidea</taxon>
        <taxon>Strongylidae</taxon>
        <taxon>Oesophagostomum</taxon>
    </lineage>
</organism>
<evidence type="ECO:0000313" key="2">
    <source>
        <dbReference type="Proteomes" id="UP000053660"/>
    </source>
</evidence>
<reference evidence="1 2" key="1">
    <citation type="submission" date="2014-03" db="EMBL/GenBank/DDBJ databases">
        <title>Draft genome of the hookworm Oesophagostomum dentatum.</title>
        <authorList>
            <person name="Mitreva M."/>
        </authorList>
    </citation>
    <scope>NUCLEOTIDE SEQUENCE [LARGE SCALE GENOMIC DNA]</scope>
    <source>
        <strain evidence="1 2">OD-Hann</strain>
    </source>
</reference>
<dbReference type="EMBL" id="KN610768">
    <property type="protein sequence ID" value="KHJ77432.1"/>
    <property type="molecule type" value="Genomic_DNA"/>
</dbReference>
<dbReference type="OrthoDB" id="4564at2759"/>
<accession>A0A0B1S1R2</accession>
<proteinExistence type="predicted"/>
<name>A0A0B1S1R2_OESDE</name>
<evidence type="ECO:0000313" key="1">
    <source>
        <dbReference type="EMBL" id="KHJ77432.1"/>
    </source>
</evidence>
<keyword evidence="2" id="KW-1185">Reference proteome</keyword>
<dbReference type="AlphaFoldDB" id="A0A0B1S1R2"/>
<dbReference type="Proteomes" id="UP000053660">
    <property type="component" value="Unassembled WGS sequence"/>
</dbReference>
<sequence>MTLLGSVARKYLCYLLTKHLGAEPGIHVHKRKSRTASELLNTIGTFRRGSNINFNTVSGSPQHLHNFLTDRNISGNTLLAHSPLHDNQGE</sequence>